<dbReference type="Proteomes" id="UP001476798">
    <property type="component" value="Unassembled WGS sequence"/>
</dbReference>
<dbReference type="EMBL" id="JAHRIO010004202">
    <property type="protein sequence ID" value="MEQ2160002.1"/>
    <property type="molecule type" value="Genomic_DNA"/>
</dbReference>
<reference evidence="1 2" key="1">
    <citation type="submission" date="2021-06" db="EMBL/GenBank/DDBJ databases">
        <authorList>
            <person name="Palmer J.M."/>
        </authorList>
    </citation>
    <scope>NUCLEOTIDE SEQUENCE [LARGE SCALE GENOMIC DNA]</scope>
    <source>
        <strain evidence="1 2">GA_2019</strain>
        <tissue evidence="1">Muscle</tissue>
    </source>
</reference>
<comment type="caution">
    <text evidence="1">The sequence shown here is derived from an EMBL/GenBank/DDBJ whole genome shotgun (WGS) entry which is preliminary data.</text>
</comment>
<keyword evidence="2" id="KW-1185">Reference proteome</keyword>
<protein>
    <submittedName>
        <fullName evidence="1">Uncharacterized protein</fullName>
    </submittedName>
</protein>
<gene>
    <name evidence="1" type="ORF">GOODEAATRI_029092</name>
</gene>
<name>A0ABV0MPM0_9TELE</name>
<evidence type="ECO:0000313" key="2">
    <source>
        <dbReference type="Proteomes" id="UP001476798"/>
    </source>
</evidence>
<organism evidence="1 2">
    <name type="scientific">Goodea atripinnis</name>
    <dbReference type="NCBI Taxonomy" id="208336"/>
    <lineage>
        <taxon>Eukaryota</taxon>
        <taxon>Metazoa</taxon>
        <taxon>Chordata</taxon>
        <taxon>Craniata</taxon>
        <taxon>Vertebrata</taxon>
        <taxon>Euteleostomi</taxon>
        <taxon>Actinopterygii</taxon>
        <taxon>Neopterygii</taxon>
        <taxon>Teleostei</taxon>
        <taxon>Neoteleostei</taxon>
        <taxon>Acanthomorphata</taxon>
        <taxon>Ovalentaria</taxon>
        <taxon>Atherinomorphae</taxon>
        <taxon>Cyprinodontiformes</taxon>
        <taxon>Goodeidae</taxon>
        <taxon>Goodea</taxon>
    </lineage>
</organism>
<sequence length="151" mass="17264">MHKGACGHLICIHNIYLPDFTTLDTCRPEACFLTTICQKQYQDSTQQKYSHPFNLFMFCQVKTTNYNVKKSWRGCIGLYGHLLFCNKEQQKHLVSRYSKAADELMVKATKTFHSSDSMLGVLLENVPQIHPKPQSLQPLIGFLPGLTSCYD</sequence>
<evidence type="ECO:0000313" key="1">
    <source>
        <dbReference type="EMBL" id="MEQ2160002.1"/>
    </source>
</evidence>
<accession>A0ABV0MPM0</accession>
<proteinExistence type="predicted"/>